<accession>E3I886</accession>
<dbReference type="Pfam" id="PF08241">
    <property type="entry name" value="Methyltransf_11"/>
    <property type="match status" value="1"/>
</dbReference>
<keyword evidence="2" id="KW-0489">Methyltransferase</keyword>
<dbReference type="InterPro" id="IPR013216">
    <property type="entry name" value="Methyltransf_11"/>
</dbReference>
<dbReference type="InterPro" id="IPR029063">
    <property type="entry name" value="SAM-dependent_MTases_sf"/>
</dbReference>
<feature type="domain" description="Methyltransferase type 11" evidence="1">
    <location>
        <begin position="48"/>
        <end position="139"/>
    </location>
</feature>
<protein>
    <submittedName>
        <fullName evidence="2">Methyltransferase type 11</fullName>
    </submittedName>
</protein>
<dbReference type="EMBL" id="CP002292">
    <property type="protein sequence ID" value="ADP69711.1"/>
    <property type="molecule type" value="Genomic_DNA"/>
</dbReference>
<dbReference type="GO" id="GO:0008757">
    <property type="term" value="F:S-adenosylmethionine-dependent methyltransferase activity"/>
    <property type="evidence" value="ECO:0007669"/>
    <property type="project" value="InterPro"/>
</dbReference>
<dbReference type="KEGG" id="rva:Rvan_0426"/>
<dbReference type="CDD" id="cd02440">
    <property type="entry name" value="AdoMet_MTases"/>
    <property type="match status" value="1"/>
</dbReference>
<reference evidence="3" key="1">
    <citation type="journal article" date="2011" name="J. Bacteriol.">
        <title>Genome sequences of eight morphologically diverse alphaproteobacteria.</title>
        <authorList>
            <consortium name="US DOE Joint Genome Institute"/>
            <person name="Brown P.J."/>
            <person name="Kysela D.T."/>
            <person name="Buechlein A."/>
            <person name="Hemmerich C."/>
            <person name="Brun Y.V."/>
        </authorList>
    </citation>
    <scope>NUCLEOTIDE SEQUENCE [LARGE SCALE GENOMIC DNA]</scope>
    <source>
        <strain evidence="3">ATCC 17100 / ATH 3.1.1 / DSM 162 / LMG 4299</strain>
    </source>
</reference>
<dbReference type="Gene3D" id="3.40.50.150">
    <property type="entry name" value="Vaccinia Virus protein VP39"/>
    <property type="match status" value="1"/>
</dbReference>
<dbReference type="AlphaFoldDB" id="E3I886"/>
<dbReference type="HOGENOM" id="CLU_087240_0_0_5"/>
<dbReference type="GO" id="GO:0032259">
    <property type="term" value="P:methylation"/>
    <property type="evidence" value="ECO:0007669"/>
    <property type="project" value="UniProtKB-KW"/>
</dbReference>
<dbReference type="eggNOG" id="COG2226">
    <property type="taxonomic scope" value="Bacteria"/>
</dbReference>
<dbReference type="STRING" id="648757.Rvan_0426"/>
<evidence type="ECO:0000313" key="2">
    <source>
        <dbReference type="EMBL" id="ADP69711.1"/>
    </source>
</evidence>
<evidence type="ECO:0000313" key="3">
    <source>
        <dbReference type="Proteomes" id="UP000001399"/>
    </source>
</evidence>
<gene>
    <name evidence="2" type="ordered locus">Rvan_0426</name>
</gene>
<proteinExistence type="predicted"/>
<name>E3I886_RHOVT</name>
<keyword evidence="3" id="KW-1185">Reference proteome</keyword>
<dbReference type="SUPFAM" id="SSF53335">
    <property type="entry name" value="S-adenosyl-L-methionine-dependent methyltransferases"/>
    <property type="match status" value="1"/>
</dbReference>
<dbReference type="PANTHER" id="PTHR43591">
    <property type="entry name" value="METHYLTRANSFERASE"/>
    <property type="match status" value="1"/>
</dbReference>
<keyword evidence="2" id="KW-0808">Transferase</keyword>
<organism evidence="2 3">
    <name type="scientific">Rhodomicrobium vannielii (strain ATCC 17100 / DSM 162 / LMG 4299 / NCIMB 10020 / ATH 3.1.1)</name>
    <dbReference type="NCBI Taxonomy" id="648757"/>
    <lineage>
        <taxon>Bacteria</taxon>
        <taxon>Pseudomonadati</taxon>
        <taxon>Pseudomonadota</taxon>
        <taxon>Alphaproteobacteria</taxon>
        <taxon>Hyphomicrobiales</taxon>
        <taxon>Hyphomicrobiaceae</taxon>
        <taxon>Rhodomicrobium</taxon>
    </lineage>
</organism>
<sequence>MKTVSSFGDEWSRFDQEALGDAEHASLFDTYFRIFPWESLPDGARGFDMGCGSGRWAMLVAPKVGTLTCIDPSPAALDVARRKLAHRRNAVFVNAGVADRPLPPDSQDFGYSLGVLHHIPNTAEALRDCVRMLKPGAPFLVYLYYRFDNRPLWYVLVWRASDLLRRAICILPAQAKSAVTDVIAAMVYLPLARLSWLGERLGLKVDRWLLSSYRNTSFYTMRTDSRDRFGTPLEQRFTRGEITAMMQAAGLEEIRFSESFPFWCAVGHKGRVAA</sequence>
<dbReference type="Proteomes" id="UP000001399">
    <property type="component" value="Chromosome"/>
</dbReference>
<evidence type="ECO:0000259" key="1">
    <source>
        <dbReference type="Pfam" id="PF08241"/>
    </source>
</evidence>